<dbReference type="Pfam" id="PF00400">
    <property type="entry name" value="WD40"/>
    <property type="match status" value="8"/>
</dbReference>
<feature type="repeat" description="WD" evidence="3">
    <location>
        <begin position="1379"/>
        <end position="1419"/>
    </location>
</feature>
<feature type="repeat" description="WD" evidence="3">
    <location>
        <begin position="1253"/>
        <end position="1294"/>
    </location>
</feature>
<dbReference type="PROSITE" id="PS50837">
    <property type="entry name" value="NACHT"/>
    <property type="match status" value="1"/>
</dbReference>
<dbReference type="InterPro" id="IPR056884">
    <property type="entry name" value="NPHP3-like_N"/>
</dbReference>
<feature type="repeat" description="WD" evidence="3">
    <location>
        <begin position="1295"/>
        <end position="1336"/>
    </location>
</feature>
<dbReference type="PRINTS" id="PR00320">
    <property type="entry name" value="GPROTEINBRPT"/>
</dbReference>
<evidence type="ECO:0000256" key="4">
    <source>
        <dbReference type="SAM" id="MobiDB-lite"/>
    </source>
</evidence>
<dbReference type="InterPro" id="IPR027417">
    <property type="entry name" value="P-loop_NTPase"/>
</dbReference>
<dbReference type="PANTHER" id="PTHR19879:SF9">
    <property type="entry name" value="TRANSCRIPTION INITIATION FACTOR TFIID SUBUNIT 5"/>
    <property type="match status" value="1"/>
</dbReference>
<dbReference type="Pfam" id="PF17100">
    <property type="entry name" value="NACHT_N"/>
    <property type="match status" value="1"/>
</dbReference>
<dbReference type="SUPFAM" id="SSF50978">
    <property type="entry name" value="WD40 repeat-like"/>
    <property type="match status" value="2"/>
</dbReference>
<dbReference type="PROSITE" id="PS50294">
    <property type="entry name" value="WD_REPEATS_REGION"/>
    <property type="match status" value="11"/>
</dbReference>
<dbReference type="GeneID" id="98118498"/>
<dbReference type="Gene3D" id="3.40.50.300">
    <property type="entry name" value="P-loop containing nucleotide triphosphate hydrolases"/>
    <property type="match status" value="1"/>
</dbReference>
<feature type="repeat" description="WD" evidence="3">
    <location>
        <begin position="1127"/>
        <end position="1168"/>
    </location>
</feature>
<evidence type="ECO:0000313" key="6">
    <source>
        <dbReference type="EMBL" id="KAL2888385.1"/>
    </source>
</evidence>
<feature type="compositionally biased region" description="Low complexity" evidence="4">
    <location>
        <begin position="26"/>
        <end position="45"/>
    </location>
</feature>
<keyword evidence="1 3" id="KW-0853">WD repeat</keyword>
<feature type="repeat" description="WD" evidence="3">
    <location>
        <begin position="1085"/>
        <end position="1126"/>
    </location>
</feature>
<dbReference type="Pfam" id="PF25173">
    <property type="entry name" value="Beta-prop_WDR3_1st"/>
    <property type="match status" value="1"/>
</dbReference>
<accession>A0ABR4MJB6</accession>
<dbReference type="InterPro" id="IPR015943">
    <property type="entry name" value="WD40/YVTN_repeat-like_dom_sf"/>
</dbReference>
<dbReference type="PANTHER" id="PTHR19879">
    <property type="entry name" value="TRANSCRIPTION INITIATION FACTOR TFIID"/>
    <property type="match status" value="1"/>
</dbReference>
<dbReference type="PROSITE" id="PS50082">
    <property type="entry name" value="WD_REPEATS_2"/>
    <property type="match status" value="12"/>
</dbReference>
<feature type="domain" description="NACHT" evidence="5">
    <location>
        <begin position="399"/>
        <end position="615"/>
    </location>
</feature>
<evidence type="ECO:0000256" key="1">
    <source>
        <dbReference type="ARBA" id="ARBA00022574"/>
    </source>
</evidence>
<organism evidence="6 7">
    <name type="scientific">Ceratocystis lukuohia</name>
    <dbReference type="NCBI Taxonomy" id="2019550"/>
    <lineage>
        <taxon>Eukaryota</taxon>
        <taxon>Fungi</taxon>
        <taxon>Dikarya</taxon>
        <taxon>Ascomycota</taxon>
        <taxon>Pezizomycotina</taxon>
        <taxon>Sordariomycetes</taxon>
        <taxon>Hypocreomycetidae</taxon>
        <taxon>Microascales</taxon>
        <taxon>Ceratocystidaceae</taxon>
        <taxon>Ceratocystis</taxon>
    </lineage>
</organism>
<evidence type="ECO:0000259" key="5">
    <source>
        <dbReference type="PROSITE" id="PS50837"/>
    </source>
</evidence>
<dbReference type="SMART" id="SM00320">
    <property type="entry name" value="WD40"/>
    <property type="match status" value="12"/>
</dbReference>
<dbReference type="PROSITE" id="PS00678">
    <property type="entry name" value="WD_REPEATS_1"/>
    <property type="match status" value="10"/>
</dbReference>
<dbReference type="InterPro" id="IPR020472">
    <property type="entry name" value="WD40_PAC1"/>
</dbReference>
<feature type="region of interest" description="Disordered" evidence="4">
    <location>
        <begin position="26"/>
        <end position="59"/>
    </location>
</feature>
<feature type="repeat" description="WD" evidence="3">
    <location>
        <begin position="1211"/>
        <end position="1252"/>
    </location>
</feature>
<feature type="compositionally biased region" description="Pro residues" evidence="4">
    <location>
        <begin position="46"/>
        <end position="57"/>
    </location>
</feature>
<feature type="repeat" description="WD" evidence="3">
    <location>
        <begin position="1337"/>
        <end position="1378"/>
    </location>
</feature>
<dbReference type="InterPro" id="IPR001680">
    <property type="entry name" value="WD40_rpt"/>
</dbReference>
<comment type="caution">
    <text evidence="6">The sequence shown here is derived from an EMBL/GenBank/DDBJ whole genome shotgun (WGS) entry which is preliminary data.</text>
</comment>
<feature type="repeat" description="WD" evidence="3">
    <location>
        <begin position="1169"/>
        <end position="1210"/>
    </location>
</feature>
<proteinExistence type="predicted"/>
<dbReference type="InterPro" id="IPR031359">
    <property type="entry name" value="NACHT_N"/>
</dbReference>
<feature type="repeat" description="WD" evidence="3">
    <location>
        <begin position="917"/>
        <end position="958"/>
    </location>
</feature>
<sequence length="1538" mass="171370">MPSLFHKARTKVYRLFKASNQYSGSATSLITSSSGPVQSLPTTGTPSPPPAPEPKPAPLASIQENVWRRAYDDLRKKDPELVKAFENIVHTTLHLNEKDAESSETAESKAVAAREVSSREMQQIVRDAINRTKTETSLKQEISDGLQAVHAIRGLMDSALRTAPEAAAVWATVCLGIEILSNPVTEALENRKGIQYVLCRMEWYWNLADLLLDENKGETATTSMRDELEKDIVRLFEKLLLYQMKSICLYHRSRSVTFVRDLFQIDDWGGQLSGIKEAEEAVRYDIEQYNNQESQIQLQKLNDTADSLQQGLQSITTAVKNQTELLHDIHAAAQDQAEQQAKRHEEDKDKQCLSELYVTDPRIDKKDIEEKKGGLLKASYQWILEHTDFRRFQTENDTPILWIKGDPGKGKTMLLCGIIDELELDPSASLSYFFCQATGGDRLSSATSVLRGLIYYLVRRNPQLVKHVRIKYDYMGKKLFDNEGAWHDLCEIMTAILNDPSLENVVLIVDALDECSVDRKRLLDFIARPSPAKWIVSSRNWIDIEEVLDHARQKIQINLETNRESVSLAVESYLQLKVDQLAQERKYKEGMKAKILRHLRANADGTFLWVALVCQELSNVSIRKRHTLDIVKSLPPGLAPLYSRMLEHISQSKDAQICGKILSIAAVTYRPITLEELRVFVEELEDLELEEVKEIIESCGSFLTVHRDLVSFVHQSAKEYLLSEAPGKILPYSIAHQHQMVFLRSLDLLCGELSRDIYGLQAPGYLIDQVSIPEPDPLASLGYSCLFWVDHLRDSTPGVMASGNDRILDFFKEYYLQWLEALSLLRSVSVGVRAMNKLEIYLKKKASQELQEIIKDARRFLLSHRDIVEVAPLQVYVSALIFSPTSSLIRQFSQEELSWIELKPRIEADWDACLQTLEGHGRGVTSAVLSNDGLRLASGSRDNTVKVWDATSGAFLQTLQGHDDWVRSVAFSEDGRWLASGSDDKTVKIWDAARGTLLQTLEGHGDPVISATFSKDGRQIVSGSYDKTVKIWDVSSAVCLQTFTGHDGRVMSVAFSSNGQQVASGSRDKTVMVWDATSGVCLQTLKGHDRWVRSVVFSEDGQRLASGSDDKTIKVWDTASGTCLQTLEGHGDLVSSVAFSNDEQQLASASNDKTIKIWDATSSTCLQTLEGHDLGVTSVVFSENGQQLVSGSDDGTVKIWDVASDVYMRTSKAHNDRVASMTFSDDKQRLVSGSRDNTIKIWDATSGACLQTLEGHNDRVRSVTFSRDGQRLASGSRDRTVKIWDATSSACLQTLNGHSEVVASVAFSTDGQRLASGSRDKTVRIWDATSGTCQQKLEGHDGWVSSVMFSNDGKRLASGSHDNTIKIWDATSGACLQTFEGHDDWVRSVAFSEDGQRLASGSYGKVKIWDASSGACLQTLLIGGAIRRCSFDPLDDSLLSTNIGVLDLEMPVSAAIPSTGQVSSLTANIRGYGVDGPWIVKDGQRIILLPPGYHYHSMWVARKVAVYAAVEEAGLVRRERLRSVEEVMWLSRNDNKLS</sequence>
<feature type="repeat" description="WD" evidence="3">
    <location>
        <begin position="959"/>
        <end position="1000"/>
    </location>
</feature>
<protein>
    <submittedName>
        <fullName evidence="6">Vegetative incompatibility protein HET-E-1</fullName>
    </submittedName>
</protein>
<dbReference type="InterPro" id="IPR019775">
    <property type="entry name" value="WD40_repeat_CS"/>
</dbReference>
<feature type="repeat" description="WD" evidence="3">
    <location>
        <begin position="1001"/>
        <end position="1042"/>
    </location>
</feature>
<feature type="repeat" description="WD" evidence="3">
    <location>
        <begin position="1043"/>
        <end position="1084"/>
    </location>
</feature>
<dbReference type="CDD" id="cd00200">
    <property type="entry name" value="WD40"/>
    <property type="match status" value="2"/>
</dbReference>
<keyword evidence="7" id="KW-1185">Reference proteome</keyword>
<dbReference type="SUPFAM" id="SSF52540">
    <property type="entry name" value="P-loop containing nucleoside triphosphate hydrolases"/>
    <property type="match status" value="1"/>
</dbReference>
<dbReference type="RefSeq" id="XP_070859565.1">
    <property type="nucleotide sequence ID" value="XM_071002476.1"/>
</dbReference>
<dbReference type="Proteomes" id="UP001610728">
    <property type="component" value="Unassembled WGS sequence"/>
</dbReference>
<dbReference type="Gene3D" id="2.130.10.10">
    <property type="entry name" value="YVTN repeat-like/Quinoprotein amine dehydrogenase"/>
    <property type="match status" value="6"/>
</dbReference>
<reference evidence="6 7" key="1">
    <citation type="submission" date="2020-05" db="EMBL/GenBank/DDBJ databases">
        <title>Ceratocystis lukuohia genome.</title>
        <authorList>
            <person name="Harrington T.C."/>
            <person name="Kim K."/>
            <person name="Mayers C.G."/>
        </authorList>
    </citation>
    <scope>NUCLEOTIDE SEQUENCE [LARGE SCALE GENOMIC DNA]</scope>
    <source>
        <strain evidence="6 7">C4212</strain>
    </source>
</reference>
<dbReference type="EMBL" id="JABSNW010000004">
    <property type="protein sequence ID" value="KAL2888385.1"/>
    <property type="molecule type" value="Genomic_DNA"/>
</dbReference>
<name>A0ABR4MJB6_9PEZI</name>
<gene>
    <name evidence="6" type="ORF">HOO65_040722</name>
</gene>
<dbReference type="Pfam" id="PF24883">
    <property type="entry name" value="NPHP3_N"/>
    <property type="match status" value="1"/>
</dbReference>
<evidence type="ECO:0000313" key="7">
    <source>
        <dbReference type="Proteomes" id="UP001610728"/>
    </source>
</evidence>
<keyword evidence="2" id="KW-0677">Repeat</keyword>
<dbReference type="InterPro" id="IPR007111">
    <property type="entry name" value="NACHT_NTPase"/>
</dbReference>
<evidence type="ECO:0000256" key="3">
    <source>
        <dbReference type="PROSITE-ProRule" id="PRU00221"/>
    </source>
</evidence>
<dbReference type="InterPro" id="IPR036322">
    <property type="entry name" value="WD40_repeat_dom_sf"/>
</dbReference>
<evidence type="ECO:0000256" key="2">
    <source>
        <dbReference type="ARBA" id="ARBA00022737"/>
    </source>
</evidence>